<gene>
    <name evidence="2" type="ORF">PCAR00345_LOCUS18477</name>
</gene>
<organism evidence="2">
    <name type="scientific">Chrysotila carterae</name>
    <name type="common">Marine alga</name>
    <name type="synonym">Syracosphaera carterae</name>
    <dbReference type="NCBI Taxonomy" id="13221"/>
    <lineage>
        <taxon>Eukaryota</taxon>
        <taxon>Haptista</taxon>
        <taxon>Haptophyta</taxon>
        <taxon>Prymnesiophyceae</taxon>
        <taxon>Isochrysidales</taxon>
        <taxon>Isochrysidaceae</taxon>
        <taxon>Chrysotila</taxon>
    </lineage>
</organism>
<dbReference type="AlphaFoldDB" id="A0A7S4BH85"/>
<evidence type="ECO:0000313" key="2">
    <source>
        <dbReference type="EMBL" id="CAE0765865.1"/>
    </source>
</evidence>
<name>A0A7S4BH85_CHRCT</name>
<sequence length="437" mass="48871">MYAACNSTPWERFRCQGCVPLPAASSDYRVELPRFLLERQQPARGSSRPTVTFVSYASGEPFVTSQRRFAETAKMAGADRVELWDRERVSATEWGRQHMQAVPRSPTAPGCKTCAWKPFIILEELKRLREGDFVIYADSSRYYQRGFARPFTPLLARLSNASSSESRATGGIIPGLRLRQRNNARINWRTAPKKRPFSDSPLTRCDLCDLLTHTGLCPRVVPAAQDVSAPDGRGRRRRGRGARAAATTGQGTVDEACCDVFLHAPHVQNSFSVWQKSALAVRFVEQWLRFNEDEEVTKRSRYGDQSIVTLLATHYSINLGLRLPYLPATKSPSCAELGVSRPFCPARATPYYSLLVRHPDALFGAFDPTPPRDAWQPRPLFLLASHDYPECVSPVDGRMHAEAQRSAERAGVMCRPLSPDPTIASPRIAPITPKPMR</sequence>
<dbReference type="EMBL" id="HBIZ01029066">
    <property type="protein sequence ID" value="CAE0765865.1"/>
    <property type="molecule type" value="Transcribed_RNA"/>
</dbReference>
<feature type="region of interest" description="Disordered" evidence="1">
    <location>
        <begin position="227"/>
        <end position="247"/>
    </location>
</feature>
<reference evidence="2" key="1">
    <citation type="submission" date="2021-01" db="EMBL/GenBank/DDBJ databases">
        <authorList>
            <person name="Corre E."/>
            <person name="Pelletier E."/>
            <person name="Niang G."/>
            <person name="Scheremetjew M."/>
            <person name="Finn R."/>
            <person name="Kale V."/>
            <person name="Holt S."/>
            <person name="Cochrane G."/>
            <person name="Meng A."/>
            <person name="Brown T."/>
            <person name="Cohen L."/>
        </authorList>
    </citation>
    <scope>NUCLEOTIDE SEQUENCE</scope>
    <source>
        <strain evidence="2">CCMP645</strain>
    </source>
</reference>
<protein>
    <submittedName>
        <fullName evidence="2">Uncharacterized protein</fullName>
    </submittedName>
</protein>
<evidence type="ECO:0000256" key="1">
    <source>
        <dbReference type="SAM" id="MobiDB-lite"/>
    </source>
</evidence>
<proteinExistence type="predicted"/>
<accession>A0A7S4BH85</accession>